<feature type="signal peptide" evidence="1">
    <location>
        <begin position="1"/>
        <end position="20"/>
    </location>
</feature>
<proteinExistence type="predicted"/>
<dbReference type="Proteomes" id="UP001162891">
    <property type="component" value="Chromosome"/>
</dbReference>
<evidence type="ECO:0000313" key="3">
    <source>
        <dbReference type="Proteomes" id="UP001162891"/>
    </source>
</evidence>
<dbReference type="EMBL" id="AP025591">
    <property type="protein sequence ID" value="BDG01343.1"/>
    <property type="molecule type" value="Genomic_DNA"/>
</dbReference>
<reference evidence="3" key="1">
    <citation type="journal article" date="2022" name="Int. J. Syst. Evol. Microbiol.">
        <title>Anaeromyxobacter oryzae sp. nov., Anaeromyxobacter diazotrophicus sp. nov. and Anaeromyxobacter paludicola sp. nov., isolated from paddy soils.</title>
        <authorList>
            <person name="Itoh H."/>
            <person name="Xu Z."/>
            <person name="Mise K."/>
            <person name="Masuda Y."/>
            <person name="Ushijima N."/>
            <person name="Hayakawa C."/>
            <person name="Shiratori Y."/>
            <person name="Senoo K."/>
        </authorList>
    </citation>
    <scope>NUCLEOTIDE SEQUENCE [LARGE SCALE GENOMIC DNA]</scope>
    <source>
        <strain evidence="3">Red232</strain>
    </source>
</reference>
<organism evidence="2 3">
    <name type="scientific">Anaeromyxobacter oryzae</name>
    <dbReference type="NCBI Taxonomy" id="2918170"/>
    <lineage>
        <taxon>Bacteria</taxon>
        <taxon>Pseudomonadati</taxon>
        <taxon>Myxococcota</taxon>
        <taxon>Myxococcia</taxon>
        <taxon>Myxococcales</taxon>
        <taxon>Cystobacterineae</taxon>
        <taxon>Anaeromyxobacteraceae</taxon>
        <taxon>Anaeromyxobacter</taxon>
    </lineage>
</organism>
<feature type="chain" id="PRO_5046376129" description="Lipid/polyisoprenoid-binding YceI-like domain-containing protein" evidence="1">
    <location>
        <begin position="21"/>
        <end position="220"/>
    </location>
</feature>
<evidence type="ECO:0000313" key="2">
    <source>
        <dbReference type="EMBL" id="BDG01343.1"/>
    </source>
</evidence>
<name>A0ABM7WPF2_9BACT</name>
<gene>
    <name evidence="2" type="ORF">AMOR_03390</name>
</gene>
<dbReference type="RefSeq" id="WP_248357790.1">
    <property type="nucleotide sequence ID" value="NZ_AP025591.1"/>
</dbReference>
<accession>A0ABM7WPF2</accession>
<sequence>MKTLLKMVLAVVLLSGVASAQSAKVEMKMGEVKALQRATTLLAPTDYVGGWTTVMSGAIHTSSQKDLMFGVSIVTSLMTDTTVSSSRYTKDTSSAEAKIEVQVLVDGKVAAPGPVTFDRRKQTLMAQFDGFACDIAADGTLSGCRYQDEVLQLILDTEAAHAFFFGAANVGVGDHTIEVQARTAVDGSSQAGAWAASAFLGKGAFTVEEVRLVKDAVPTL</sequence>
<protein>
    <recommendedName>
        <fullName evidence="4">Lipid/polyisoprenoid-binding YceI-like domain-containing protein</fullName>
    </recommendedName>
</protein>
<keyword evidence="1" id="KW-0732">Signal</keyword>
<evidence type="ECO:0008006" key="4">
    <source>
        <dbReference type="Google" id="ProtNLM"/>
    </source>
</evidence>
<evidence type="ECO:0000256" key="1">
    <source>
        <dbReference type="SAM" id="SignalP"/>
    </source>
</evidence>
<keyword evidence="3" id="KW-1185">Reference proteome</keyword>